<dbReference type="OrthoDB" id="5784438at2759"/>
<dbReference type="PANTHER" id="PTHR45757">
    <property type="entry name" value="PROTEIN CBG23364-RELATED"/>
    <property type="match status" value="1"/>
</dbReference>
<name>A0A8S1HI11_9PELO</name>
<feature type="transmembrane region" description="Helical" evidence="1">
    <location>
        <begin position="276"/>
        <end position="296"/>
    </location>
</feature>
<proteinExistence type="predicted"/>
<sequence length="383" mass="43755">MGVSTVYSDNLFLQPFPQISWVFRRSFLLCGVISIIPALFFPMCVNAKTYLLACVLRIFQGCSLAIFIPYVCKLSVFLPFDHLAIPAIAFAYTQISEIFAPPLSTILSMTSFGWHAPQYAACIIIFILFLLFVLIHFDEDFKYRASSIGFCNAMFEYERTRSRTFDLRIPYLSIYQDFRIWVIFFSSFAYGCALQLFLQFGPTFLHKVVGHDEFSASIITMFAPVSNILVTIVSLVMYSRLANTETNKMRFFNTVGFVVCGVFLFAMGWFDPIKHNILITLMFVMSSSMLGCSYAGHFRMNQMRAGHLHLFLLVNLFFVQCAAMFTSSLLNVLIAKNTDYGRLLVSTVHRARSSANFGQPGLLRFLFGGTRSMGKRRLRRHFH</sequence>
<keyword evidence="1" id="KW-0812">Transmembrane</keyword>
<dbReference type="PANTHER" id="PTHR45757:SF20">
    <property type="entry name" value="MFS DOMAIN-CONTAINING PROTEIN"/>
    <property type="match status" value="1"/>
</dbReference>
<feature type="transmembrane region" description="Helical" evidence="1">
    <location>
        <begin position="116"/>
        <end position="137"/>
    </location>
</feature>
<evidence type="ECO:0000313" key="3">
    <source>
        <dbReference type="Proteomes" id="UP000835052"/>
    </source>
</evidence>
<feature type="transmembrane region" description="Helical" evidence="1">
    <location>
        <begin position="218"/>
        <end position="239"/>
    </location>
</feature>
<evidence type="ECO:0000256" key="1">
    <source>
        <dbReference type="SAM" id="Phobius"/>
    </source>
</evidence>
<feature type="transmembrane region" description="Helical" evidence="1">
    <location>
        <begin position="178"/>
        <end position="198"/>
    </location>
</feature>
<dbReference type="Gene3D" id="1.20.1250.20">
    <property type="entry name" value="MFS general substrate transporter like domains"/>
    <property type="match status" value="1"/>
</dbReference>
<keyword evidence="1" id="KW-0472">Membrane</keyword>
<dbReference type="SUPFAM" id="SSF103473">
    <property type="entry name" value="MFS general substrate transporter"/>
    <property type="match status" value="1"/>
</dbReference>
<feature type="transmembrane region" description="Helical" evidence="1">
    <location>
        <begin position="308"/>
        <end position="334"/>
    </location>
</feature>
<evidence type="ECO:0008006" key="4">
    <source>
        <dbReference type="Google" id="ProtNLM"/>
    </source>
</evidence>
<dbReference type="Proteomes" id="UP000835052">
    <property type="component" value="Unassembled WGS sequence"/>
</dbReference>
<feature type="transmembrane region" description="Helical" evidence="1">
    <location>
        <begin position="26"/>
        <end position="43"/>
    </location>
</feature>
<dbReference type="AlphaFoldDB" id="A0A8S1HI11"/>
<organism evidence="2 3">
    <name type="scientific">Caenorhabditis auriculariae</name>
    <dbReference type="NCBI Taxonomy" id="2777116"/>
    <lineage>
        <taxon>Eukaryota</taxon>
        <taxon>Metazoa</taxon>
        <taxon>Ecdysozoa</taxon>
        <taxon>Nematoda</taxon>
        <taxon>Chromadorea</taxon>
        <taxon>Rhabditida</taxon>
        <taxon>Rhabditina</taxon>
        <taxon>Rhabditomorpha</taxon>
        <taxon>Rhabditoidea</taxon>
        <taxon>Rhabditidae</taxon>
        <taxon>Peloderinae</taxon>
        <taxon>Caenorhabditis</taxon>
    </lineage>
</organism>
<dbReference type="EMBL" id="CAJGYM010000067">
    <property type="protein sequence ID" value="CAD6196137.1"/>
    <property type="molecule type" value="Genomic_DNA"/>
</dbReference>
<dbReference type="GO" id="GO:0016020">
    <property type="term" value="C:membrane"/>
    <property type="evidence" value="ECO:0007669"/>
    <property type="project" value="TreeGrafter"/>
</dbReference>
<protein>
    <recommendedName>
        <fullName evidence="4">Major facilitator superfamily (MFS) profile domain-containing protein</fullName>
    </recommendedName>
</protein>
<comment type="caution">
    <text evidence="2">The sequence shown here is derived from an EMBL/GenBank/DDBJ whole genome shotgun (WGS) entry which is preliminary data.</text>
</comment>
<dbReference type="InterPro" id="IPR036259">
    <property type="entry name" value="MFS_trans_sf"/>
</dbReference>
<keyword evidence="3" id="KW-1185">Reference proteome</keyword>
<evidence type="ECO:0000313" key="2">
    <source>
        <dbReference type="EMBL" id="CAD6196137.1"/>
    </source>
</evidence>
<feature type="transmembrane region" description="Helical" evidence="1">
    <location>
        <begin position="49"/>
        <end position="71"/>
    </location>
</feature>
<reference evidence="2" key="1">
    <citation type="submission" date="2020-10" db="EMBL/GenBank/DDBJ databases">
        <authorList>
            <person name="Kikuchi T."/>
        </authorList>
    </citation>
    <scope>NUCLEOTIDE SEQUENCE</scope>
    <source>
        <strain evidence="2">NKZ352</strain>
    </source>
</reference>
<keyword evidence="1" id="KW-1133">Transmembrane helix</keyword>
<feature type="transmembrane region" description="Helical" evidence="1">
    <location>
        <begin position="251"/>
        <end position="270"/>
    </location>
</feature>
<accession>A0A8S1HI11</accession>
<gene>
    <name evidence="2" type="ORF">CAUJ_LOCUS12052</name>
</gene>